<dbReference type="InterPro" id="IPR029071">
    <property type="entry name" value="Ubiquitin-like_domsf"/>
</dbReference>
<dbReference type="InterPro" id="IPR013087">
    <property type="entry name" value="Znf_C2H2_type"/>
</dbReference>
<dbReference type="Pfam" id="PF00789">
    <property type="entry name" value="UBX"/>
    <property type="match status" value="1"/>
</dbReference>
<dbReference type="PROSITE" id="PS00028">
    <property type="entry name" value="ZINC_FINGER_C2H2_1"/>
    <property type="match status" value="1"/>
</dbReference>
<organism evidence="6 7">
    <name type="scientific">Cladorrhinum samala</name>
    <dbReference type="NCBI Taxonomy" id="585594"/>
    <lineage>
        <taxon>Eukaryota</taxon>
        <taxon>Fungi</taxon>
        <taxon>Dikarya</taxon>
        <taxon>Ascomycota</taxon>
        <taxon>Pezizomycotina</taxon>
        <taxon>Sordariomycetes</taxon>
        <taxon>Sordariomycetidae</taxon>
        <taxon>Sordariales</taxon>
        <taxon>Podosporaceae</taxon>
        <taxon>Cladorrhinum</taxon>
    </lineage>
</organism>
<dbReference type="AlphaFoldDB" id="A0AAV9HAK8"/>
<dbReference type="EMBL" id="MU865148">
    <property type="protein sequence ID" value="KAK4456954.1"/>
    <property type="molecule type" value="Genomic_DNA"/>
</dbReference>
<dbReference type="GO" id="GO:0032435">
    <property type="term" value="P:negative regulation of proteasomal ubiquitin-dependent protein catabolic process"/>
    <property type="evidence" value="ECO:0007669"/>
    <property type="project" value="TreeGrafter"/>
</dbReference>
<name>A0AAV9HAK8_9PEZI</name>
<keyword evidence="7" id="KW-1185">Reference proteome</keyword>
<dbReference type="GO" id="GO:0031397">
    <property type="term" value="P:negative regulation of protein ubiquitination"/>
    <property type="evidence" value="ECO:0007669"/>
    <property type="project" value="TreeGrafter"/>
</dbReference>
<reference evidence="6" key="2">
    <citation type="submission" date="2023-06" db="EMBL/GenBank/DDBJ databases">
        <authorList>
            <consortium name="Lawrence Berkeley National Laboratory"/>
            <person name="Mondo S.J."/>
            <person name="Hensen N."/>
            <person name="Bonometti L."/>
            <person name="Westerberg I."/>
            <person name="Brannstrom I.O."/>
            <person name="Guillou S."/>
            <person name="Cros-Aarteil S."/>
            <person name="Calhoun S."/>
            <person name="Haridas S."/>
            <person name="Kuo A."/>
            <person name="Pangilinan J."/>
            <person name="Riley R."/>
            <person name="Labutti K."/>
            <person name="Andreopoulos B."/>
            <person name="Lipzen A."/>
            <person name="Chen C."/>
            <person name="Yanf M."/>
            <person name="Daum C."/>
            <person name="Ng V."/>
            <person name="Clum A."/>
            <person name="Steindorff A."/>
            <person name="Ohm R."/>
            <person name="Martin F."/>
            <person name="Silar P."/>
            <person name="Natvig D."/>
            <person name="Lalanne C."/>
            <person name="Gautier V."/>
            <person name="Ament-Velasquez S.L."/>
            <person name="Kruys A."/>
            <person name="Hutchinson M.I."/>
            <person name="Powell A.J."/>
            <person name="Barry K."/>
            <person name="Miller A.N."/>
            <person name="Grigoriev I.V."/>
            <person name="Debuchy R."/>
            <person name="Gladieux P."/>
            <person name="Thoren M.H."/>
            <person name="Johannesson H."/>
        </authorList>
    </citation>
    <scope>NUCLEOTIDE SEQUENCE</scope>
    <source>
        <strain evidence="6">PSN324</strain>
    </source>
</reference>
<dbReference type="GO" id="GO:0005634">
    <property type="term" value="C:nucleus"/>
    <property type="evidence" value="ECO:0007669"/>
    <property type="project" value="TreeGrafter"/>
</dbReference>
<dbReference type="GO" id="GO:1903094">
    <property type="term" value="P:negative regulation of protein K48-linked deubiquitination"/>
    <property type="evidence" value="ECO:0007669"/>
    <property type="project" value="TreeGrafter"/>
</dbReference>
<comment type="subcellular location">
    <subcellularLocation>
        <location evidence="1">Cytoplasm</location>
    </subcellularLocation>
</comment>
<sequence>MAGDLETLLEMGFAEGYAKLAVKKTGNLQQAIDWLATNQDKPLEELQAAASAADDDDEEKALNIAAGEHAKSIVCKECNKKFRTTDEATYHATKTGHEDFEESTEEIAPLTEEEKKIRLAELREKARLKKEAQSQKEKEEAKRNEQIRMKATKDAQEIKEELQRKEQIKEAARKKQEKLDDIEAKKRIKAKIEADRAERKRKEEEAKAVREGKATEAPAISTAPPLVASAGSSSSAANARLRIQTKSGNLIKTYPSETTLMEVAQAVAEETGVAVNSFSITFPRKTFDSVDFGQTLAEAGLAPSAVIIAN</sequence>
<accession>A0AAV9HAK8</accession>
<dbReference type="InterPro" id="IPR015940">
    <property type="entry name" value="UBA"/>
</dbReference>
<feature type="region of interest" description="Disordered" evidence="4">
    <location>
        <begin position="194"/>
        <end position="233"/>
    </location>
</feature>
<dbReference type="Proteomes" id="UP001321749">
    <property type="component" value="Unassembled WGS sequence"/>
</dbReference>
<dbReference type="Gene3D" id="1.10.8.10">
    <property type="entry name" value="DNA helicase RuvA subunit, C-terminal domain"/>
    <property type="match status" value="1"/>
</dbReference>
<comment type="caution">
    <text evidence="6">The sequence shown here is derived from an EMBL/GenBank/DDBJ whole genome shotgun (WGS) entry which is preliminary data.</text>
</comment>
<gene>
    <name evidence="6" type="ORF">QBC42DRAFT_280209</name>
</gene>
<evidence type="ECO:0000313" key="7">
    <source>
        <dbReference type="Proteomes" id="UP001321749"/>
    </source>
</evidence>
<evidence type="ECO:0000313" key="6">
    <source>
        <dbReference type="EMBL" id="KAK4456954.1"/>
    </source>
</evidence>
<keyword evidence="2" id="KW-0963">Cytoplasm</keyword>
<feature type="domain" description="UBX" evidence="5">
    <location>
        <begin position="277"/>
        <end position="309"/>
    </location>
</feature>
<dbReference type="Gene3D" id="3.10.20.90">
    <property type="entry name" value="Phosphatidylinositol 3-kinase Catalytic Subunit, Chain A, domain 1"/>
    <property type="match status" value="1"/>
</dbReference>
<dbReference type="GO" id="GO:0005737">
    <property type="term" value="C:cytoplasm"/>
    <property type="evidence" value="ECO:0007669"/>
    <property type="project" value="UniProtKB-SubCell"/>
</dbReference>
<dbReference type="InterPro" id="IPR001012">
    <property type="entry name" value="UBX_dom"/>
</dbReference>
<evidence type="ECO:0000259" key="5">
    <source>
        <dbReference type="PROSITE" id="PS50033"/>
    </source>
</evidence>
<proteinExistence type="predicted"/>
<dbReference type="PROSITE" id="PS50033">
    <property type="entry name" value="UBX"/>
    <property type="match status" value="1"/>
</dbReference>
<keyword evidence="3" id="KW-0175">Coiled coil</keyword>
<dbReference type="GO" id="GO:0036435">
    <property type="term" value="F:K48-linked polyubiquitin modification-dependent protein binding"/>
    <property type="evidence" value="ECO:0007669"/>
    <property type="project" value="TreeGrafter"/>
</dbReference>
<evidence type="ECO:0000256" key="4">
    <source>
        <dbReference type="SAM" id="MobiDB-lite"/>
    </source>
</evidence>
<protein>
    <submittedName>
        <fullName evidence="6">Ubiquitin-related domain-containing protein</fullName>
    </submittedName>
</protein>
<evidence type="ECO:0000256" key="2">
    <source>
        <dbReference type="ARBA" id="ARBA00022490"/>
    </source>
</evidence>
<dbReference type="InterPro" id="IPR009060">
    <property type="entry name" value="UBA-like_sf"/>
</dbReference>
<dbReference type="SUPFAM" id="SSF46934">
    <property type="entry name" value="UBA-like"/>
    <property type="match status" value="1"/>
</dbReference>
<reference evidence="6" key="1">
    <citation type="journal article" date="2023" name="Mol. Phylogenet. Evol.">
        <title>Genome-scale phylogeny and comparative genomics of the fungal order Sordariales.</title>
        <authorList>
            <person name="Hensen N."/>
            <person name="Bonometti L."/>
            <person name="Westerberg I."/>
            <person name="Brannstrom I.O."/>
            <person name="Guillou S."/>
            <person name="Cros-Aarteil S."/>
            <person name="Calhoun S."/>
            <person name="Haridas S."/>
            <person name="Kuo A."/>
            <person name="Mondo S."/>
            <person name="Pangilinan J."/>
            <person name="Riley R."/>
            <person name="LaButti K."/>
            <person name="Andreopoulos B."/>
            <person name="Lipzen A."/>
            <person name="Chen C."/>
            <person name="Yan M."/>
            <person name="Daum C."/>
            <person name="Ng V."/>
            <person name="Clum A."/>
            <person name="Steindorff A."/>
            <person name="Ohm R.A."/>
            <person name="Martin F."/>
            <person name="Silar P."/>
            <person name="Natvig D.O."/>
            <person name="Lalanne C."/>
            <person name="Gautier V."/>
            <person name="Ament-Velasquez S.L."/>
            <person name="Kruys A."/>
            <person name="Hutchinson M.I."/>
            <person name="Powell A.J."/>
            <person name="Barry K."/>
            <person name="Miller A.N."/>
            <person name="Grigoriev I.V."/>
            <person name="Debuchy R."/>
            <person name="Gladieux P."/>
            <person name="Hiltunen Thoren M."/>
            <person name="Johannesson H."/>
        </authorList>
    </citation>
    <scope>NUCLEOTIDE SEQUENCE</scope>
    <source>
        <strain evidence="6">PSN324</strain>
    </source>
</reference>
<evidence type="ECO:0000256" key="1">
    <source>
        <dbReference type="ARBA" id="ARBA00004496"/>
    </source>
</evidence>
<dbReference type="PANTHER" id="PTHR46340:SF1">
    <property type="entry name" value="UBX DOMAIN-CONTAINING PROTEIN 1"/>
    <property type="match status" value="1"/>
</dbReference>
<dbReference type="SUPFAM" id="SSF54236">
    <property type="entry name" value="Ubiquitin-like"/>
    <property type="match status" value="1"/>
</dbReference>
<feature type="compositionally biased region" description="Basic and acidic residues" evidence="4">
    <location>
        <begin position="194"/>
        <end position="214"/>
    </location>
</feature>
<dbReference type="Pfam" id="PF22562">
    <property type="entry name" value="UBA_7"/>
    <property type="match status" value="1"/>
</dbReference>
<feature type="region of interest" description="Disordered" evidence="4">
    <location>
        <begin position="128"/>
        <end position="147"/>
    </location>
</feature>
<dbReference type="PANTHER" id="PTHR46340">
    <property type="entry name" value="UBX DOMAIN-CONTAINING PROTEIN 1"/>
    <property type="match status" value="1"/>
</dbReference>
<evidence type="ECO:0000256" key="3">
    <source>
        <dbReference type="ARBA" id="ARBA00023054"/>
    </source>
</evidence>